<feature type="non-terminal residue" evidence="2">
    <location>
        <position position="1"/>
    </location>
</feature>
<reference evidence="2 3" key="1">
    <citation type="submission" date="2020-04" db="EMBL/GenBank/DDBJ databases">
        <title>Perkinsus olseni comparative genomics.</title>
        <authorList>
            <person name="Bogema D.R."/>
        </authorList>
    </citation>
    <scope>NUCLEOTIDE SEQUENCE [LARGE SCALE GENOMIC DNA]</scope>
    <source>
        <strain evidence="2">ATCC PRA-31</strain>
    </source>
</reference>
<dbReference type="AlphaFoldDB" id="A0A7J6KLV6"/>
<feature type="non-terminal residue" evidence="2">
    <location>
        <position position="302"/>
    </location>
</feature>
<sequence length="302" mass="34668">VQLTVATASNAVKEWFIVTEDTMTVPVLLGCSTLAKLNTSIMLTPEGVKIQTGWSRPVKFEESRVKKRVRFDDKVVYLPSERFTSSPFSNKNLGVQYQVHKINRLLMESEEGTGMDKFVQLEDLLQPDSPWYMEDLREGLDCEERRVSSIDKFSGGEGEQPSDYDSIKGRQKDVEGTLPQNYGEFLEDEGQRGQRQDTIESEDIVDNKPPWEVLERRWLYDDKAVLGRVMISTPWMGEKRPDMNYRYAAKRGAHSVERLSKAQKKAFEKALDQYVARGFCGIVQNNKEDNYRKLPTAMECQA</sequence>
<accession>A0A7J6KLV6</accession>
<protein>
    <submittedName>
        <fullName evidence="2">Uncharacterized protein</fullName>
    </submittedName>
</protein>
<dbReference type="Proteomes" id="UP000572268">
    <property type="component" value="Unassembled WGS sequence"/>
</dbReference>
<organism evidence="2 3">
    <name type="scientific">Perkinsus olseni</name>
    <name type="common">Perkinsus atlanticus</name>
    <dbReference type="NCBI Taxonomy" id="32597"/>
    <lineage>
        <taxon>Eukaryota</taxon>
        <taxon>Sar</taxon>
        <taxon>Alveolata</taxon>
        <taxon>Perkinsozoa</taxon>
        <taxon>Perkinsea</taxon>
        <taxon>Perkinsida</taxon>
        <taxon>Perkinsidae</taxon>
        <taxon>Perkinsus</taxon>
    </lineage>
</organism>
<feature type="region of interest" description="Disordered" evidence="1">
    <location>
        <begin position="149"/>
        <end position="169"/>
    </location>
</feature>
<proteinExistence type="predicted"/>
<gene>
    <name evidence="2" type="ORF">FOL46_003505</name>
</gene>
<name>A0A7J6KLV6_PEROL</name>
<comment type="caution">
    <text evidence="2">The sequence shown here is derived from an EMBL/GenBank/DDBJ whole genome shotgun (WGS) entry which is preliminary data.</text>
</comment>
<dbReference type="EMBL" id="JABANN010002241">
    <property type="protein sequence ID" value="KAF4647990.1"/>
    <property type="molecule type" value="Genomic_DNA"/>
</dbReference>
<evidence type="ECO:0000256" key="1">
    <source>
        <dbReference type="SAM" id="MobiDB-lite"/>
    </source>
</evidence>
<evidence type="ECO:0000313" key="3">
    <source>
        <dbReference type="Proteomes" id="UP000572268"/>
    </source>
</evidence>
<evidence type="ECO:0000313" key="2">
    <source>
        <dbReference type="EMBL" id="KAF4647990.1"/>
    </source>
</evidence>